<evidence type="ECO:0008006" key="6">
    <source>
        <dbReference type="Google" id="ProtNLM"/>
    </source>
</evidence>
<dbReference type="GO" id="GO:0008270">
    <property type="term" value="F:zinc ion binding"/>
    <property type="evidence" value="ECO:0007669"/>
    <property type="project" value="UniProtKB-KW"/>
</dbReference>
<keyword evidence="1" id="KW-0863">Zinc-finger</keyword>
<dbReference type="SUPFAM" id="SSF56672">
    <property type="entry name" value="DNA/RNA polymerases"/>
    <property type="match status" value="1"/>
</dbReference>
<dbReference type="Pfam" id="PF18701">
    <property type="entry name" value="DUF5641"/>
    <property type="match status" value="1"/>
</dbReference>
<reference evidence="5" key="1">
    <citation type="journal article" date="2014" name="Nat. Genet.">
        <title>Genome and transcriptome of the porcine whipworm Trichuris suis.</title>
        <authorList>
            <person name="Jex A.R."/>
            <person name="Nejsum P."/>
            <person name="Schwarz E.M."/>
            <person name="Hu L."/>
            <person name="Young N.D."/>
            <person name="Hall R.S."/>
            <person name="Korhonen P.K."/>
            <person name="Liao S."/>
            <person name="Thamsborg S."/>
            <person name="Xia J."/>
            <person name="Xu P."/>
            <person name="Wang S."/>
            <person name="Scheerlinck J.P."/>
            <person name="Hofmann A."/>
            <person name="Sternberg P.W."/>
            <person name="Wang J."/>
            <person name="Gasser R.B."/>
        </authorList>
    </citation>
    <scope>NUCLEOTIDE SEQUENCE [LARGE SCALE GENOMIC DNA]</scope>
    <source>
        <strain evidence="5">DCEP-RM93F</strain>
    </source>
</reference>
<dbReference type="InterPro" id="IPR044063">
    <property type="entry name" value="ZF_RING_GID"/>
</dbReference>
<organism evidence="5">
    <name type="scientific">Trichuris suis</name>
    <name type="common">pig whipworm</name>
    <dbReference type="NCBI Taxonomy" id="68888"/>
    <lineage>
        <taxon>Eukaryota</taxon>
        <taxon>Metazoa</taxon>
        <taxon>Ecdysozoa</taxon>
        <taxon>Nematoda</taxon>
        <taxon>Enoplea</taxon>
        <taxon>Dorylaimia</taxon>
        <taxon>Trichinellida</taxon>
        <taxon>Trichuridae</taxon>
        <taxon>Trichuris</taxon>
    </lineage>
</organism>
<dbReference type="PROSITE" id="PS51867">
    <property type="entry name" value="ZF_RING_GID"/>
    <property type="match status" value="1"/>
</dbReference>
<dbReference type="InterPro" id="IPR043502">
    <property type="entry name" value="DNA/RNA_pol_sf"/>
</dbReference>
<dbReference type="InterPro" id="IPR008042">
    <property type="entry name" value="Retrotrans_Pao"/>
</dbReference>
<dbReference type="Gene3D" id="3.10.10.10">
    <property type="entry name" value="HIV Type 1 Reverse Transcriptase, subunit A, domain 1"/>
    <property type="match status" value="1"/>
</dbReference>
<evidence type="ECO:0000259" key="4">
    <source>
        <dbReference type="PROSITE" id="PS51867"/>
    </source>
</evidence>
<feature type="zinc finger region" description="RING-Gid-type" evidence="1">
    <location>
        <begin position="1344"/>
        <end position="1413"/>
    </location>
</feature>
<dbReference type="SUPFAM" id="SSF53098">
    <property type="entry name" value="Ribonuclease H-like"/>
    <property type="match status" value="1"/>
</dbReference>
<evidence type="ECO:0000259" key="2">
    <source>
        <dbReference type="PROSITE" id="PS50897"/>
    </source>
</evidence>
<dbReference type="GO" id="GO:0042575">
    <property type="term" value="C:DNA polymerase complex"/>
    <property type="evidence" value="ECO:0007669"/>
    <property type="project" value="UniProtKB-ARBA"/>
</dbReference>
<accession>A0A085NCZ0</accession>
<dbReference type="GO" id="GO:0003676">
    <property type="term" value="F:nucleic acid binding"/>
    <property type="evidence" value="ECO:0007669"/>
    <property type="project" value="InterPro"/>
</dbReference>
<dbReference type="InterPro" id="IPR043128">
    <property type="entry name" value="Rev_trsase/Diguanyl_cyclase"/>
</dbReference>
<dbReference type="PROSITE" id="PS50897">
    <property type="entry name" value="CTLH"/>
    <property type="match status" value="1"/>
</dbReference>
<dbReference type="PROSITE" id="PS50896">
    <property type="entry name" value="LISH"/>
    <property type="match status" value="1"/>
</dbReference>
<dbReference type="Proteomes" id="UP000030758">
    <property type="component" value="Unassembled WGS sequence"/>
</dbReference>
<dbReference type="InterPro" id="IPR036397">
    <property type="entry name" value="RNaseH_sf"/>
</dbReference>
<dbReference type="InterPro" id="IPR024964">
    <property type="entry name" value="CTLH/CRA"/>
</dbReference>
<dbReference type="InterPro" id="IPR041588">
    <property type="entry name" value="Integrase_H2C2"/>
</dbReference>
<protein>
    <recommendedName>
        <fullName evidence="6">E3 ubiquitin-protein transferase MAEA</fullName>
    </recommendedName>
</protein>
<name>A0A085NCZ0_9BILA</name>
<dbReference type="GO" id="GO:0015074">
    <property type="term" value="P:DNA integration"/>
    <property type="evidence" value="ECO:0007669"/>
    <property type="project" value="InterPro"/>
</dbReference>
<dbReference type="InterPro" id="IPR040676">
    <property type="entry name" value="DUF5641"/>
</dbReference>
<dbReference type="Pfam" id="PF05380">
    <property type="entry name" value="Peptidase_A17"/>
    <property type="match status" value="1"/>
</dbReference>
<dbReference type="CDD" id="cd16659">
    <property type="entry name" value="RING-Ubox_Emp"/>
    <property type="match status" value="1"/>
</dbReference>
<dbReference type="InterPro" id="IPR001584">
    <property type="entry name" value="Integrase_cat-core"/>
</dbReference>
<sequence length="1557" mass="178569">MLRPHRDTARLCTSIFITATRRKSRLKNKVRWEEYGTYRTMASGTPNAQSCVWFLTLQQSIKCLLKGPDYLPNLCGVLLRFRRKRIPVSADIERMYHQVKVREEDRSSLRFFWRPPGSVHPPQTFEMQVHVFGATSSPCVCMYALRRAAVDNQAKYPEALRRMSNVYVDNWLESFDSMDEARRACTEMKDLLSNSGFHLRKWATTMPKLLSDVPLQDLSDTMVRMPFTSSAAENTLGLIWDCRDDVFYFSFKAPLPMEPSKREMLSCIARLFDPLGLLSPVVITARVLVQDTWKTRCDWDEVPAEPLLTRWQHWARNLLQLDNITFLRRLCSQVDDVTAHIFCDASESAYGAVAYLRSMSRNKKVTVRLAFAKVRVAPVRRLSVPRLELLGAAVAVRIARLLIRELQIPKEEISFWTDSNVVLCWLSSLNKRFPSFVENRTTEILDGFLPSQWCHVAGTDNPADDLSRGLNVAALHPEHLWMVGPHFLTRPMDEWPTNTVRPVEVTQSEELRANCFTIGEETSDAVVHAINRSSNLERLLRTLTYVHRFIRKSRRVDTRDISGASERKGAWHACVRAVQRQCFPEEIILLQRRKQLPRKSRFRRLSPFLDTDGLIRVGGRLDEATLNYEAKHPPILPSRHALSTLLIRQAHAQNCHAGVETTLSIVRAEAWIVDARAAVRRIVGNCIICRRYRLNPSTPKMAPLPASRLQRPAVPFAHVGMDFMGPIAVTCRRSQVKRWVCLFTCMAIRAVHMETCHSLDVNSLLSAFRRFTARRGTPSDCYSDNGTNFVAAARALDRGRQELEADKVAIFMTSREIRWHFNPPSAPHFGGVWERLIRSAKLALRTTLHNHRVTDEVLLTVIVEIESMLNRRPLTHVSIDPTDPEPLTPNHFLLGRAHSHVPVEVLCPSNGPSRRSWLLAQAILDRFWRRWMKEYIPTLAPGPNRSADHSSITCGTVVLIVDPNLPRGQWLMGKVTRLFPGEDGTARVAEVKTKYGLRRRPLVKLLQLRQEPNSRVIRGLPVYIRIWGRMSDVWALEHSTLIASYEELNKAFRVAQKTLDRESARSYDLMQEIEQFLKDPVVSVNHLRPLIESVQEQIIKIKEKLTDCVSQEKALTDSLKTKLTHLKAYRDKDVEDSFRRLRLERILVDYMLRCGYYDTAVKVAERSGIAQLTNISHFVRAKKVEESLAAHHTNECLEWCHENRSKLRRLKSTFELKVRQQDFIELLRNNERTLAINYARKHFGKLDQDTFHVLLPTMTLLAIGVSTTLEQYQNLWSANRWESLINEFRSENFRLYNMSEYSPFSACFQCGISAIKTTRCISSSGSCMETDNGDQEATKKIPECPVCIEEVRPLADGLPIGRVSHSKLICAYSGEILNENNPPFVLPNGMVYGQNSLLAIAAENDGKIVCPRTKQRYSLKEADPNPPINASWSRVQDLALANQFCRRKMVLVVLIELYCYNELMSGFTKQGSPKEPASAILADVLVKQFWCLDATGLQDDEVEKLSQVMQRLQDSVSLEGQQYTVRLSWKFSEERLPSNYRLSLRRLHLFGELIRER</sequence>
<dbReference type="InterPro" id="IPR006594">
    <property type="entry name" value="LisH"/>
</dbReference>
<keyword evidence="1" id="KW-0479">Metal-binding</keyword>
<dbReference type="PANTHER" id="PTHR47331">
    <property type="entry name" value="PHD-TYPE DOMAIN-CONTAINING PROTEIN"/>
    <property type="match status" value="1"/>
</dbReference>
<dbReference type="Pfam" id="PF10607">
    <property type="entry name" value="CTLH"/>
    <property type="match status" value="1"/>
</dbReference>
<gene>
    <name evidence="5" type="ORF">M514_20372</name>
</gene>
<dbReference type="InterPro" id="IPR006595">
    <property type="entry name" value="CTLH_C"/>
</dbReference>
<dbReference type="Gene3D" id="3.30.70.270">
    <property type="match status" value="1"/>
</dbReference>
<evidence type="ECO:0000313" key="5">
    <source>
        <dbReference type="EMBL" id="KFD67336.1"/>
    </source>
</evidence>
<dbReference type="Gene3D" id="3.30.420.10">
    <property type="entry name" value="Ribonuclease H-like superfamily/Ribonuclease H"/>
    <property type="match status" value="1"/>
</dbReference>
<dbReference type="EMBL" id="KL367515">
    <property type="protein sequence ID" value="KFD67336.1"/>
    <property type="molecule type" value="Genomic_DNA"/>
</dbReference>
<feature type="domain" description="Integrase catalytic" evidence="3">
    <location>
        <begin position="711"/>
        <end position="897"/>
    </location>
</feature>
<proteinExistence type="predicted"/>
<dbReference type="InterPro" id="IPR012337">
    <property type="entry name" value="RNaseH-like_sf"/>
</dbReference>
<feature type="domain" description="CTLH" evidence="2">
    <location>
        <begin position="1177"/>
        <end position="1234"/>
    </location>
</feature>
<dbReference type="PROSITE" id="PS50994">
    <property type="entry name" value="INTEGRASE"/>
    <property type="match status" value="1"/>
</dbReference>
<evidence type="ECO:0000256" key="1">
    <source>
        <dbReference type="PROSITE-ProRule" id="PRU01215"/>
    </source>
</evidence>
<keyword evidence="1" id="KW-0862">Zinc</keyword>
<evidence type="ECO:0000259" key="3">
    <source>
        <dbReference type="PROSITE" id="PS50994"/>
    </source>
</evidence>
<dbReference type="SMART" id="SM00668">
    <property type="entry name" value="CTLH"/>
    <property type="match status" value="1"/>
</dbReference>
<feature type="domain" description="RING-Gid-type" evidence="4">
    <location>
        <begin position="1344"/>
        <end position="1413"/>
    </location>
</feature>
<dbReference type="GO" id="GO:0061630">
    <property type="term" value="F:ubiquitin protein ligase activity"/>
    <property type="evidence" value="ECO:0007669"/>
    <property type="project" value="InterPro"/>
</dbReference>
<dbReference type="Pfam" id="PF17921">
    <property type="entry name" value="Integrase_H2C2"/>
    <property type="match status" value="1"/>
</dbReference>